<protein>
    <submittedName>
        <fullName evidence="3">Nitrate regulatory protein</fullName>
    </submittedName>
</protein>
<dbReference type="PROSITE" id="PS50921">
    <property type="entry name" value="ANTAR"/>
    <property type="match status" value="1"/>
</dbReference>
<dbReference type="SMART" id="SM01012">
    <property type="entry name" value="ANTAR"/>
    <property type="match status" value="1"/>
</dbReference>
<name>A0ABQ6C1K3_9BURK</name>
<sequence length="429" mass="47350">MKSGLSFLIEARRCEIAGLQQLALTSALVNATGRLVHALQRERGLSNLYVGSQGRRWQTERTGQITQCEQLQAEVQACFDQLDTQSLQTANGARLFSRIAYVLQGLDALPRLRGRVAAGALSAQQTTAAFVRLINGLLAVVFEAADSAPDPDISRRLVALFNFMQGKEFAGQERATGSGLFASGLADPDEQHHLLDLVESQERCLQVFTDFASETLRAEWQRSQRPEVLAGLERLRRILGTMPAGSALDVNLSQTWFDACTARIDAMKAVEDALAAELLTLCTQRLDTTRRELATLEQVAAEQRDALPDRADFFDSREDPLLALPPSVAAAGGAVQAYGPQVDRSILELVQDQSRRLQHMSDELDTVRASLNERKLIERAKGLLMAHRHLSEEDAHKTLRQMAMNQNRRLVDVADAVLAMADVLSDRPR</sequence>
<dbReference type="Pfam" id="PF03861">
    <property type="entry name" value="ANTAR"/>
    <property type="match status" value="1"/>
</dbReference>
<dbReference type="Pfam" id="PF08376">
    <property type="entry name" value="NIT"/>
    <property type="match status" value="1"/>
</dbReference>
<comment type="caution">
    <text evidence="3">The sequence shown here is derived from an EMBL/GenBank/DDBJ whole genome shotgun (WGS) entry which is preliminary data.</text>
</comment>
<dbReference type="EMBL" id="BSPB01000001">
    <property type="protein sequence ID" value="GLS12580.1"/>
    <property type="molecule type" value="Genomic_DNA"/>
</dbReference>
<evidence type="ECO:0000259" key="2">
    <source>
        <dbReference type="PROSITE" id="PS50921"/>
    </source>
</evidence>
<evidence type="ECO:0000313" key="4">
    <source>
        <dbReference type="Proteomes" id="UP001156903"/>
    </source>
</evidence>
<dbReference type="PROSITE" id="PS50906">
    <property type="entry name" value="NIT"/>
    <property type="match status" value="1"/>
</dbReference>
<dbReference type="InterPro" id="IPR036388">
    <property type="entry name" value="WH-like_DNA-bd_sf"/>
</dbReference>
<keyword evidence="4" id="KW-1185">Reference proteome</keyword>
<dbReference type="RefSeq" id="WP_234265697.1">
    <property type="nucleotide sequence ID" value="NZ_BSPB01000001.1"/>
</dbReference>
<reference evidence="4" key="1">
    <citation type="journal article" date="2019" name="Int. J. Syst. Evol. Microbiol.">
        <title>The Global Catalogue of Microorganisms (GCM) 10K type strain sequencing project: providing services to taxonomists for standard genome sequencing and annotation.</title>
        <authorList>
            <consortium name="The Broad Institute Genomics Platform"/>
            <consortium name="The Broad Institute Genome Sequencing Center for Infectious Disease"/>
            <person name="Wu L."/>
            <person name="Ma J."/>
        </authorList>
    </citation>
    <scope>NUCLEOTIDE SEQUENCE [LARGE SCALE GENOMIC DNA]</scope>
    <source>
        <strain evidence="4">NBRC 109341</strain>
    </source>
</reference>
<dbReference type="InterPro" id="IPR013587">
    <property type="entry name" value="Nitrate/nitrite_sensing"/>
</dbReference>
<feature type="domain" description="NIT" evidence="1">
    <location>
        <begin position="30"/>
        <end position="285"/>
    </location>
</feature>
<dbReference type="InterPro" id="IPR005561">
    <property type="entry name" value="ANTAR"/>
</dbReference>
<feature type="domain" description="ANTAR" evidence="2">
    <location>
        <begin position="357"/>
        <end position="418"/>
    </location>
</feature>
<dbReference type="Gene3D" id="1.10.10.10">
    <property type="entry name" value="Winged helix-like DNA-binding domain superfamily/Winged helix DNA-binding domain"/>
    <property type="match status" value="1"/>
</dbReference>
<dbReference type="InterPro" id="IPR010910">
    <property type="entry name" value="Nitrate/nitrite_sensing_bac"/>
</dbReference>
<evidence type="ECO:0000313" key="3">
    <source>
        <dbReference type="EMBL" id="GLS12580.1"/>
    </source>
</evidence>
<proteinExistence type="predicted"/>
<organism evidence="3 4">
    <name type="scientific">Hydrogenophaga electricum</name>
    <dbReference type="NCBI Taxonomy" id="1230953"/>
    <lineage>
        <taxon>Bacteria</taxon>
        <taxon>Pseudomonadati</taxon>
        <taxon>Pseudomonadota</taxon>
        <taxon>Betaproteobacteria</taxon>
        <taxon>Burkholderiales</taxon>
        <taxon>Comamonadaceae</taxon>
        <taxon>Hydrogenophaga</taxon>
    </lineage>
</organism>
<accession>A0ABQ6C1K3</accession>
<evidence type="ECO:0000259" key="1">
    <source>
        <dbReference type="PROSITE" id="PS50906"/>
    </source>
</evidence>
<dbReference type="SUPFAM" id="SSF52172">
    <property type="entry name" value="CheY-like"/>
    <property type="match status" value="1"/>
</dbReference>
<dbReference type="Proteomes" id="UP001156903">
    <property type="component" value="Unassembled WGS sequence"/>
</dbReference>
<gene>
    <name evidence="3" type="ORF">GCM10007935_00060</name>
</gene>
<dbReference type="InterPro" id="IPR011006">
    <property type="entry name" value="CheY-like_superfamily"/>
</dbReference>